<keyword evidence="3 6" id="KW-0812">Transmembrane</keyword>
<feature type="transmembrane region" description="Helical" evidence="6">
    <location>
        <begin position="391"/>
        <end position="410"/>
    </location>
</feature>
<dbReference type="InterPro" id="IPR050545">
    <property type="entry name" value="Mycobact_MmpL"/>
</dbReference>
<dbReference type="EMBL" id="JARJLM010000367">
    <property type="protein sequence ID" value="MDF3835596.1"/>
    <property type="molecule type" value="Genomic_DNA"/>
</dbReference>
<evidence type="ECO:0000256" key="4">
    <source>
        <dbReference type="ARBA" id="ARBA00022989"/>
    </source>
</evidence>
<dbReference type="Proteomes" id="UP001216674">
    <property type="component" value="Unassembled WGS sequence"/>
</dbReference>
<evidence type="ECO:0000256" key="3">
    <source>
        <dbReference type="ARBA" id="ARBA00022692"/>
    </source>
</evidence>
<dbReference type="PROSITE" id="PS51257">
    <property type="entry name" value="PROKAR_LIPOPROTEIN"/>
    <property type="match status" value="1"/>
</dbReference>
<keyword evidence="5 6" id="KW-0472">Membrane</keyword>
<dbReference type="RefSeq" id="WP_276266333.1">
    <property type="nucleotide sequence ID" value="NZ_JARJLM010000367.1"/>
</dbReference>
<comment type="caution">
    <text evidence="8">The sequence shown here is derived from an EMBL/GenBank/DDBJ whole genome shotgun (WGS) entry which is preliminary data.</text>
</comment>
<evidence type="ECO:0000313" key="9">
    <source>
        <dbReference type="Proteomes" id="UP001216674"/>
    </source>
</evidence>
<evidence type="ECO:0000259" key="7">
    <source>
        <dbReference type="Pfam" id="PF03176"/>
    </source>
</evidence>
<feature type="transmembrane region" description="Helical" evidence="6">
    <location>
        <begin position="320"/>
        <end position="342"/>
    </location>
</feature>
<protein>
    <submittedName>
        <fullName evidence="8">MMPL family transporter</fullName>
    </submittedName>
</protein>
<proteinExistence type="predicted"/>
<feature type="transmembrane region" description="Helical" evidence="6">
    <location>
        <begin position="728"/>
        <end position="750"/>
    </location>
</feature>
<gene>
    <name evidence="8" type="ORF">P3W85_21960</name>
</gene>
<feature type="transmembrane region" description="Helical" evidence="6">
    <location>
        <begin position="362"/>
        <end position="385"/>
    </location>
</feature>
<feature type="domain" description="Membrane transport protein MMPL" evidence="7">
    <location>
        <begin position="187"/>
        <end position="443"/>
    </location>
</feature>
<comment type="subcellular location">
    <subcellularLocation>
        <location evidence="1">Cell membrane</location>
        <topology evidence="1">Multi-pass membrane protein</topology>
    </subcellularLocation>
</comment>
<dbReference type="PANTHER" id="PTHR33406">
    <property type="entry name" value="MEMBRANE PROTEIN MJ1562-RELATED"/>
    <property type="match status" value="1"/>
</dbReference>
<feature type="transmembrane region" description="Helical" evidence="6">
    <location>
        <begin position="269"/>
        <end position="286"/>
    </location>
</feature>
<feature type="transmembrane region" description="Helical" evidence="6">
    <location>
        <begin position="794"/>
        <end position="815"/>
    </location>
</feature>
<evidence type="ECO:0000256" key="1">
    <source>
        <dbReference type="ARBA" id="ARBA00004651"/>
    </source>
</evidence>
<evidence type="ECO:0000256" key="2">
    <source>
        <dbReference type="ARBA" id="ARBA00022475"/>
    </source>
</evidence>
<feature type="transmembrane region" description="Helical" evidence="6">
    <location>
        <begin position="702"/>
        <end position="722"/>
    </location>
</feature>
<evidence type="ECO:0000256" key="6">
    <source>
        <dbReference type="SAM" id="Phobius"/>
    </source>
</evidence>
<feature type="transmembrane region" description="Helical" evidence="6">
    <location>
        <begin position="762"/>
        <end position="782"/>
    </location>
</feature>
<name>A0ABT6ASJ0_9BURK</name>
<reference evidence="8 9" key="1">
    <citation type="submission" date="2023-03" db="EMBL/GenBank/DDBJ databases">
        <title>Draft assemblies of triclosan tolerant bacteria isolated from returned activated sludge.</title>
        <authorList>
            <person name="Van Hamelsveld S."/>
        </authorList>
    </citation>
    <scope>NUCLEOTIDE SEQUENCE [LARGE SCALE GENOMIC DNA]</scope>
    <source>
        <strain evidence="8 9">GW210010_S58</strain>
    </source>
</reference>
<keyword evidence="4 6" id="KW-1133">Transmembrane helix</keyword>
<accession>A0ABT6ASJ0</accession>
<dbReference type="Pfam" id="PF03176">
    <property type="entry name" value="MMPL"/>
    <property type="match status" value="1"/>
</dbReference>
<dbReference type="InterPro" id="IPR004869">
    <property type="entry name" value="MMPL_dom"/>
</dbReference>
<organism evidence="8 9">
    <name type="scientific">Cupriavidus basilensis</name>
    <dbReference type="NCBI Taxonomy" id="68895"/>
    <lineage>
        <taxon>Bacteria</taxon>
        <taxon>Pseudomonadati</taxon>
        <taxon>Pseudomonadota</taxon>
        <taxon>Betaproteobacteria</taxon>
        <taxon>Burkholderiales</taxon>
        <taxon>Burkholderiaceae</taxon>
        <taxon>Cupriavidus</taxon>
    </lineage>
</organism>
<feature type="transmembrane region" description="Helical" evidence="6">
    <location>
        <begin position="676"/>
        <end position="695"/>
    </location>
</feature>
<feature type="transmembrane region" description="Helical" evidence="6">
    <location>
        <begin position="21"/>
        <end position="42"/>
    </location>
</feature>
<dbReference type="Gene3D" id="1.20.1640.10">
    <property type="entry name" value="Multidrug efflux transporter AcrB transmembrane domain"/>
    <property type="match status" value="2"/>
</dbReference>
<feature type="transmembrane region" description="Helical" evidence="6">
    <location>
        <begin position="293"/>
        <end position="314"/>
    </location>
</feature>
<evidence type="ECO:0000313" key="8">
    <source>
        <dbReference type="EMBL" id="MDF3835596.1"/>
    </source>
</evidence>
<evidence type="ECO:0000256" key="5">
    <source>
        <dbReference type="ARBA" id="ARBA00023136"/>
    </source>
</evidence>
<dbReference type="SUPFAM" id="SSF82866">
    <property type="entry name" value="Multidrug efflux transporter AcrB transmembrane domain"/>
    <property type="match status" value="2"/>
</dbReference>
<keyword evidence="2" id="KW-1003">Cell membrane</keyword>
<dbReference type="PANTHER" id="PTHR33406:SF13">
    <property type="entry name" value="MEMBRANE PROTEIN YDFJ"/>
    <property type="match status" value="1"/>
</dbReference>
<feature type="transmembrane region" description="Helical" evidence="6">
    <location>
        <begin position="442"/>
        <end position="463"/>
    </location>
</feature>
<keyword evidence="9" id="KW-1185">Reference proteome</keyword>
<sequence length="823" mass="86462">MTEQARRDSWRARLSQGPARLAVGLWLVFLMACAAVVARTGFTADLSAFLPRAPSAEQQLLVDQLREGLVSRLILVGIEGGDAAGRAALSKAIAASLRADPRFSSVSNGEPVNQAADQRFLYTHRYLLSPTVTPERFLPEGLKAAVADTFDLLASPAGLFTKTLLPRDPTGEITSLLGQLDSAQRVPLRDGAWASRDGQRAVLLAQTASAGSDTDGQASAIAAIRQAFEHAQQARQAPQAGTVPYRLLMTGPGVFSVSTRDTIKREVEHLSTLGIGIIVTLLLLVYRSLPTLLLGLVPVVSGALAGVAAVSLGFGGVVHGLTLGFGTTLIGEAVDYSIYLFVQSAQYTHAGRRDERAWVGAFWPTVRLGVLTSICGFASLLLSGFPGLAQLGLYSIAGLATAALVTRFVLPRLAPTSLRMRDVAPLGQRLARAAAQAHRLRWPMAALLLAAGAVLLMPRGALWSQELASLSPVPAREQALDASLRADLGAPDVRYLVVLSGPNQESVLQGAERVARELDPLVAQGVIAGYESPARYLPSMATQRARQASLPPRQALAQRLQAAVAGQPVKPGLFAPFLDEAEQARSAPLLRRDDLRGTSMALAIDALLTRHGERWSATLPLRAPAAAQDKPGAASASSLDAAPIRAAIARAALPDTLFVDLKNESDHLYASYMREALHLSLGGLAAIAVLLAIALRSPRRVLSTLLPLAAATLVVVAGLAASGRQLTILHLVGMLLLVAVGSNYALFFNGSGRQATAISPHTLVSLMLANLTTVAAFGLLAFSSLPLLQAFGMTVGPGAVLALLFSAILAPPALLSASARRQP</sequence>